<dbReference type="Pfam" id="PF13041">
    <property type="entry name" value="PPR_2"/>
    <property type="match status" value="2"/>
</dbReference>
<evidence type="ECO:0000256" key="3">
    <source>
        <dbReference type="PROSITE-ProRule" id="PRU00708"/>
    </source>
</evidence>
<dbReference type="NCBIfam" id="TIGR00756">
    <property type="entry name" value="PPR"/>
    <property type="match status" value="3"/>
</dbReference>
<accession>A0A5A7TMX5</accession>
<dbReference type="Proteomes" id="UP000321393">
    <property type="component" value="Unassembled WGS sequence"/>
</dbReference>
<feature type="repeat" description="PPR" evidence="3">
    <location>
        <begin position="194"/>
        <end position="228"/>
    </location>
</feature>
<dbReference type="AlphaFoldDB" id="A0A5A7TMX5"/>
<dbReference type="InterPro" id="IPR011990">
    <property type="entry name" value="TPR-like_helical_dom_sf"/>
</dbReference>
<dbReference type="PANTHER" id="PTHR47932">
    <property type="entry name" value="ATPASE EXPRESSION PROTEIN 3"/>
    <property type="match status" value="1"/>
</dbReference>
<dbReference type="InterPro" id="IPR002885">
    <property type="entry name" value="PPR_rpt"/>
</dbReference>
<proteinExistence type="inferred from homology"/>
<keyword evidence="2" id="KW-0677">Repeat</keyword>
<dbReference type="EMBL" id="SSTE01014973">
    <property type="protein sequence ID" value="KAA0044228.1"/>
    <property type="molecule type" value="Genomic_DNA"/>
</dbReference>
<comment type="caution">
    <text evidence="4">The sequence shown here is derived from an EMBL/GenBank/DDBJ whole genome shotgun (WGS) entry which is preliminary data.</text>
</comment>
<dbReference type="Gene3D" id="1.25.40.10">
    <property type="entry name" value="Tetratricopeptide repeat domain"/>
    <property type="match status" value="2"/>
</dbReference>
<dbReference type="OrthoDB" id="185373at2759"/>
<evidence type="ECO:0000313" key="5">
    <source>
        <dbReference type="Proteomes" id="UP000321393"/>
    </source>
</evidence>
<organism evidence="4 5">
    <name type="scientific">Cucumis melo var. makuwa</name>
    <name type="common">Oriental melon</name>
    <dbReference type="NCBI Taxonomy" id="1194695"/>
    <lineage>
        <taxon>Eukaryota</taxon>
        <taxon>Viridiplantae</taxon>
        <taxon>Streptophyta</taxon>
        <taxon>Embryophyta</taxon>
        <taxon>Tracheophyta</taxon>
        <taxon>Spermatophyta</taxon>
        <taxon>Magnoliopsida</taxon>
        <taxon>eudicotyledons</taxon>
        <taxon>Gunneridae</taxon>
        <taxon>Pentapetalae</taxon>
        <taxon>rosids</taxon>
        <taxon>fabids</taxon>
        <taxon>Cucurbitales</taxon>
        <taxon>Cucurbitaceae</taxon>
        <taxon>Benincaseae</taxon>
        <taxon>Cucumis</taxon>
    </lineage>
</organism>
<sequence>MVVINKFGDEDSNLLDQYERLSFEVRLNQAMFGAGFFGAEDGEPIKGRRGSKFNFNNILYLLEPILDGKRVGQGRNSHISKTPCLGNGKLSGANFFEENGSLSANIQSHSIHTAHYNFTHKLETQIPTRTTRIKSLPIPLEEGTEIFMSQKDCQIRTRSISEFNHLFMDFVSENQPHHAQKLLSNISSYGLAPNCRTYLIMIRFYCKKGELDNAGRVLEQMLGRGHNPNDATITVLVNAFCKRGKTQKALEMVELVGRRIGVGGSKPTVQVQTYNCLLKGLCYVGEWKRPVMLTKMKNSLIPDIYTYKVLMDGLCKVGRSDEALELPNEAEENGLKPSVVTFNTLFNGYCKEGRPVDGIMC</sequence>
<feature type="repeat" description="PPR" evidence="3">
    <location>
        <begin position="303"/>
        <end position="337"/>
    </location>
</feature>
<comment type="similarity">
    <text evidence="1">Belongs to the PPR family. P subfamily.</text>
</comment>
<reference evidence="4 5" key="1">
    <citation type="submission" date="2019-08" db="EMBL/GenBank/DDBJ databases">
        <title>Draft genome sequences of two oriental melons (Cucumis melo L. var makuwa).</title>
        <authorList>
            <person name="Kwon S.-Y."/>
        </authorList>
    </citation>
    <scope>NUCLEOTIDE SEQUENCE [LARGE SCALE GENOMIC DNA]</scope>
    <source>
        <strain evidence="5">cv. SW 3</strain>
        <tissue evidence="4">Leaf</tissue>
    </source>
</reference>
<evidence type="ECO:0000313" key="4">
    <source>
        <dbReference type="EMBL" id="KAA0044228.1"/>
    </source>
</evidence>
<evidence type="ECO:0000256" key="2">
    <source>
        <dbReference type="ARBA" id="ARBA00022737"/>
    </source>
</evidence>
<name>A0A5A7TMX5_CUCMM</name>
<dbReference type="GO" id="GO:0003729">
    <property type="term" value="F:mRNA binding"/>
    <property type="evidence" value="ECO:0007669"/>
    <property type="project" value="TreeGrafter"/>
</dbReference>
<dbReference type="PANTHER" id="PTHR47932:SF2">
    <property type="entry name" value="OS10G0484300 PROTEIN"/>
    <property type="match status" value="1"/>
</dbReference>
<protein>
    <submittedName>
        <fullName evidence="4">Pentatricopeptide repeat-containing protein</fullName>
    </submittedName>
</protein>
<dbReference type="PROSITE" id="PS51375">
    <property type="entry name" value="PPR"/>
    <property type="match status" value="2"/>
</dbReference>
<gene>
    <name evidence="4" type="ORF">E6C27_scaffold236G005890</name>
</gene>
<evidence type="ECO:0000256" key="1">
    <source>
        <dbReference type="ARBA" id="ARBA00007626"/>
    </source>
</evidence>